<evidence type="ECO:0000313" key="5">
    <source>
        <dbReference type="Proteomes" id="UP000674938"/>
    </source>
</evidence>
<evidence type="ECO:0000256" key="1">
    <source>
        <dbReference type="SAM" id="MobiDB-lite"/>
    </source>
</evidence>
<keyword evidence="2" id="KW-0732">Signal</keyword>
<dbReference type="Pfam" id="PF13731">
    <property type="entry name" value="WxL"/>
    <property type="match status" value="1"/>
</dbReference>
<comment type="caution">
    <text evidence="4">The sequence shown here is derived from an EMBL/GenBank/DDBJ whole genome shotgun (WGS) entry which is preliminary data.</text>
</comment>
<name>A0A940PGS2_9ENTE</name>
<proteinExistence type="predicted"/>
<feature type="chain" id="PRO_5037566916" evidence="2">
    <location>
        <begin position="27"/>
        <end position="235"/>
    </location>
</feature>
<feature type="domain" description="WxL" evidence="3">
    <location>
        <begin position="30"/>
        <end position="233"/>
    </location>
</feature>
<evidence type="ECO:0000313" key="4">
    <source>
        <dbReference type="EMBL" id="MBP1042608.1"/>
    </source>
</evidence>
<keyword evidence="5" id="KW-1185">Reference proteome</keyword>
<dbReference type="InterPro" id="IPR027994">
    <property type="entry name" value="WxL_dom"/>
</dbReference>
<sequence>MKKVTLLTVLSLALLANLGLATIAQAEVANTTKTEKNHVIFEANTDEKPIIDPVDPSNPNPPDPIDPTDPDNHGTGNTGALTIDYAPNIEFGTKKLASGDQKYTALNENPFVQVTDLRGTGVGWKLTANISKFANADGSKELKGAVLSFKNGVVKTRPNNVSGAPVASDVSFDTQETYSILIAEKDNGKGSWVDVFSGEKDNNSNVELLVLEGSADVGVNYTATINWSLADTPTP</sequence>
<evidence type="ECO:0000259" key="3">
    <source>
        <dbReference type="Pfam" id="PF13731"/>
    </source>
</evidence>
<protein>
    <submittedName>
        <fullName evidence="4">WxL domain-containing protein</fullName>
    </submittedName>
</protein>
<feature type="compositionally biased region" description="Pro residues" evidence="1">
    <location>
        <begin position="56"/>
        <end position="67"/>
    </location>
</feature>
<gene>
    <name evidence="4" type="ORF">I6N95_16450</name>
</gene>
<feature type="signal peptide" evidence="2">
    <location>
        <begin position="1"/>
        <end position="26"/>
    </location>
</feature>
<feature type="region of interest" description="Disordered" evidence="1">
    <location>
        <begin position="43"/>
        <end position="79"/>
    </location>
</feature>
<dbReference type="Proteomes" id="UP000674938">
    <property type="component" value="Unassembled WGS sequence"/>
</dbReference>
<accession>A0A940PGS2</accession>
<organism evidence="4 5">
    <name type="scientific">Vagococcus allomyrinae</name>
    <dbReference type="NCBI Taxonomy" id="2794353"/>
    <lineage>
        <taxon>Bacteria</taxon>
        <taxon>Bacillati</taxon>
        <taxon>Bacillota</taxon>
        <taxon>Bacilli</taxon>
        <taxon>Lactobacillales</taxon>
        <taxon>Enterococcaceae</taxon>
        <taxon>Vagococcus</taxon>
    </lineage>
</organism>
<dbReference type="RefSeq" id="WP_209529938.1">
    <property type="nucleotide sequence ID" value="NZ_JAEEGA010000011.1"/>
</dbReference>
<reference evidence="4" key="1">
    <citation type="submission" date="2020-12" db="EMBL/GenBank/DDBJ databases">
        <title>Vagococcus allomyrinae sp. nov. and Enterococcus lavae sp. nov., isolated from the larvae of Allomyrina dichotoma.</title>
        <authorList>
            <person name="Lee S.D."/>
        </authorList>
    </citation>
    <scope>NUCLEOTIDE SEQUENCE</scope>
    <source>
        <strain evidence="4">BWB3-3</strain>
    </source>
</reference>
<dbReference type="AlphaFoldDB" id="A0A940PGS2"/>
<evidence type="ECO:0000256" key="2">
    <source>
        <dbReference type="SAM" id="SignalP"/>
    </source>
</evidence>
<dbReference type="EMBL" id="JAEEGA010000011">
    <property type="protein sequence ID" value="MBP1042608.1"/>
    <property type="molecule type" value="Genomic_DNA"/>
</dbReference>